<organism evidence="4 5">
    <name type="scientific">Laccaria amethystina LaAM-08-1</name>
    <dbReference type="NCBI Taxonomy" id="1095629"/>
    <lineage>
        <taxon>Eukaryota</taxon>
        <taxon>Fungi</taxon>
        <taxon>Dikarya</taxon>
        <taxon>Basidiomycota</taxon>
        <taxon>Agaricomycotina</taxon>
        <taxon>Agaricomycetes</taxon>
        <taxon>Agaricomycetidae</taxon>
        <taxon>Agaricales</taxon>
        <taxon>Agaricineae</taxon>
        <taxon>Hydnangiaceae</taxon>
        <taxon>Laccaria</taxon>
    </lineage>
</organism>
<reference evidence="4 5" key="1">
    <citation type="submission" date="2014-04" db="EMBL/GenBank/DDBJ databases">
        <authorList>
            <consortium name="DOE Joint Genome Institute"/>
            <person name="Kuo A."/>
            <person name="Kohler A."/>
            <person name="Nagy L.G."/>
            <person name="Floudas D."/>
            <person name="Copeland A."/>
            <person name="Barry K.W."/>
            <person name="Cichocki N."/>
            <person name="Veneault-Fourrey C."/>
            <person name="LaButti K."/>
            <person name="Lindquist E.A."/>
            <person name="Lipzen A."/>
            <person name="Lundell T."/>
            <person name="Morin E."/>
            <person name="Murat C."/>
            <person name="Sun H."/>
            <person name="Tunlid A."/>
            <person name="Henrissat B."/>
            <person name="Grigoriev I.V."/>
            <person name="Hibbett D.S."/>
            <person name="Martin F."/>
            <person name="Nordberg H.P."/>
            <person name="Cantor M.N."/>
            <person name="Hua S.X."/>
        </authorList>
    </citation>
    <scope>NUCLEOTIDE SEQUENCE [LARGE SCALE GENOMIC DNA]</scope>
    <source>
        <strain evidence="4 5">LaAM-08-1</strain>
    </source>
</reference>
<dbReference type="Proteomes" id="UP000054477">
    <property type="component" value="Unassembled WGS sequence"/>
</dbReference>
<dbReference type="Pfam" id="PF03080">
    <property type="entry name" value="Neprosin"/>
    <property type="match status" value="1"/>
</dbReference>
<dbReference type="PANTHER" id="PTHR31589">
    <property type="entry name" value="PROTEIN, PUTATIVE (DUF239)-RELATED-RELATED"/>
    <property type="match status" value="1"/>
</dbReference>
<dbReference type="InterPro" id="IPR053168">
    <property type="entry name" value="Glutamic_endopeptidase"/>
</dbReference>
<feature type="region of interest" description="Disordered" evidence="1">
    <location>
        <begin position="92"/>
        <end position="132"/>
    </location>
</feature>
<evidence type="ECO:0000313" key="4">
    <source>
        <dbReference type="EMBL" id="KIK07827.1"/>
    </source>
</evidence>
<feature type="compositionally biased region" description="Polar residues" evidence="1">
    <location>
        <begin position="123"/>
        <end position="132"/>
    </location>
</feature>
<feature type="chain" id="PRO_5002223220" description="Neprosin PEP catalytic domain-containing protein" evidence="2">
    <location>
        <begin position="27"/>
        <end position="445"/>
    </location>
</feature>
<sequence length="445" mass="48782">MLFSSPISLLEIFVFAFPAISQAASAASQVSFDQFLATVTAADFQRWQHTAVNSESSFSQMKAHILDMYSGVGSVSHSFVLDDRYFDCIDKEKQPSLGGRPLASPPSAESDEPPSQPGGPTEPKTSTTSPLTQNLKDSFGNFISCPDGTIPFARLTLEKITAYPTLAGFFAKSTNGAGHASSSRGLEELQDRGPSAEPHLYAFSYQQVTNYGGHSFLNLWDPVGDFSLSQQWYVGGSGSNIQTVEGGWIVYPQHFSKRPVLFIFWTPDDYSTGCYNLECKGFVQINNNWTLGAPFTQFSVAGGTQRGFDLQWKLFQNNWWLYLRNTNASYDTIGYYPTSLYNGGQLTKNAEVIEYGGEVTRFTTTDVWPQMGSGMFPSKGYSQAAYQNTIYYNPNNQSGGVGVWASLFKDVIGSNACWDINITESAQGGGWGTYFFFGGPGGKTC</sequence>
<name>A0A0C9YBZ3_9AGAR</name>
<dbReference type="Gene3D" id="3.90.1320.10">
    <property type="entry name" value="Outer-capsid protein sigma 3, large lobe"/>
    <property type="match status" value="1"/>
</dbReference>
<dbReference type="PROSITE" id="PS52045">
    <property type="entry name" value="NEPROSIN_PEP_CD"/>
    <property type="match status" value="1"/>
</dbReference>
<reference evidence="5" key="2">
    <citation type="submission" date="2015-01" db="EMBL/GenBank/DDBJ databases">
        <title>Evolutionary Origins and Diversification of the Mycorrhizal Mutualists.</title>
        <authorList>
            <consortium name="DOE Joint Genome Institute"/>
            <consortium name="Mycorrhizal Genomics Consortium"/>
            <person name="Kohler A."/>
            <person name="Kuo A."/>
            <person name="Nagy L.G."/>
            <person name="Floudas D."/>
            <person name="Copeland A."/>
            <person name="Barry K.W."/>
            <person name="Cichocki N."/>
            <person name="Veneault-Fourrey C."/>
            <person name="LaButti K."/>
            <person name="Lindquist E.A."/>
            <person name="Lipzen A."/>
            <person name="Lundell T."/>
            <person name="Morin E."/>
            <person name="Murat C."/>
            <person name="Riley R."/>
            <person name="Ohm R."/>
            <person name="Sun H."/>
            <person name="Tunlid A."/>
            <person name="Henrissat B."/>
            <person name="Grigoriev I.V."/>
            <person name="Hibbett D.S."/>
            <person name="Martin F."/>
        </authorList>
    </citation>
    <scope>NUCLEOTIDE SEQUENCE [LARGE SCALE GENOMIC DNA]</scope>
    <source>
        <strain evidence="5">LaAM-08-1</strain>
    </source>
</reference>
<dbReference type="OrthoDB" id="1858978at2759"/>
<dbReference type="InterPro" id="IPR004314">
    <property type="entry name" value="Neprosin"/>
</dbReference>
<feature type="signal peptide" evidence="2">
    <location>
        <begin position="1"/>
        <end position="26"/>
    </location>
</feature>
<keyword evidence="2" id="KW-0732">Signal</keyword>
<proteinExistence type="predicted"/>
<feature type="domain" description="Neprosin PEP catalytic" evidence="3">
    <location>
        <begin position="191"/>
        <end position="445"/>
    </location>
</feature>
<evidence type="ECO:0000256" key="2">
    <source>
        <dbReference type="SAM" id="SignalP"/>
    </source>
</evidence>
<gene>
    <name evidence="4" type="ORF">K443DRAFT_128923</name>
</gene>
<evidence type="ECO:0000313" key="5">
    <source>
        <dbReference type="Proteomes" id="UP000054477"/>
    </source>
</evidence>
<evidence type="ECO:0000259" key="3">
    <source>
        <dbReference type="PROSITE" id="PS52045"/>
    </source>
</evidence>
<protein>
    <recommendedName>
        <fullName evidence="3">Neprosin PEP catalytic domain-containing protein</fullName>
    </recommendedName>
</protein>
<dbReference type="HOGENOM" id="CLU_047593_0_0_1"/>
<keyword evidence="5" id="KW-1185">Reference proteome</keyword>
<accession>A0A0C9YBZ3</accession>
<dbReference type="EMBL" id="KN838545">
    <property type="protein sequence ID" value="KIK07827.1"/>
    <property type="molecule type" value="Genomic_DNA"/>
</dbReference>
<dbReference type="STRING" id="1095629.A0A0C9YBZ3"/>
<evidence type="ECO:0000256" key="1">
    <source>
        <dbReference type="SAM" id="MobiDB-lite"/>
    </source>
</evidence>
<dbReference type="AlphaFoldDB" id="A0A0C9YBZ3"/>